<feature type="domain" description="CUE" evidence="2">
    <location>
        <begin position="2"/>
        <end position="45"/>
    </location>
</feature>
<gene>
    <name evidence="3" type="ORF">ENUP19_0265G0007</name>
</gene>
<name>A0ABQ0DSM8_9EUKA</name>
<dbReference type="InterPro" id="IPR009060">
    <property type="entry name" value="UBA-like_sf"/>
</dbReference>
<keyword evidence="4" id="KW-1185">Reference proteome</keyword>
<comment type="caution">
    <text evidence="3">The sequence shown here is derived from an EMBL/GenBank/DDBJ whole genome shotgun (WGS) entry which is preliminary data.</text>
</comment>
<dbReference type="InterPro" id="IPR003892">
    <property type="entry name" value="CUE"/>
</dbReference>
<evidence type="ECO:0000313" key="3">
    <source>
        <dbReference type="EMBL" id="GAB1225863.1"/>
    </source>
</evidence>
<dbReference type="EMBL" id="BAAFRS010000265">
    <property type="protein sequence ID" value="GAB1225863.1"/>
    <property type="molecule type" value="Genomic_DNA"/>
</dbReference>
<evidence type="ECO:0000313" key="4">
    <source>
        <dbReference type="Proteomes" id="UP001628156"/>
    </source>
</evidence>
<protein>
    <recommendedName>
        <fullName evidence="2">CUE domain-containing protein</fullName>
    </recommendedName>
</protein>
<dbReference type="Pfam" id="PF02845">
    <property type="entry name" value="CUE"/>
    <property type="match status" value="1"/>
</dbReference>
<dbReference type="Proteomes" id="UP001628156">
    <property type="component" value="Unassembled WGS sequence"/>
</dbReference>
<sequence>MSLQPLVEELQQLFPFVDPDIIKTALIDCNYDKNACAELLFMAQENGSTEVPTFIDPTVDHHQDVTLVYKDSVITINRDQMIGDSNPTNKPRVNTLNEEYKKAAAEDEEAAEKGIIPSTVMIDTEEKAYEKKQRKHKHQGKGKEKYSLLDSEVRDEFITH</sequence>
<reference evidence="3 4" key="1">
    <citation type="journal article" date="2019" name="PLoS Negl. Trop. Dis.">
        <title>Whole genome sequencing of Entamoeba nuttalli reveals mammalian host-related molecular signatures and a novel octapeptide-repeat surface protein.</title>
        <authorList>
            <person name="Tanaka M."/>
            <person name="Makiuchi T."/>
            <person name="Komiyama T."/>
            <person name="Shiina T."/>
            <person name="Osaki K."/>
            <person name="Tachibana H."/>
        </authorList>
    </citation>
    <scope>NUCLEOTIDE SEQUENCE [LARGE SCALE GENOMIC DNA]</scope>
    <source>
        <strain evidence="3 4">P19-061405</strain>
    </source>
</reference>
<evidence type="ECO:0000256" key="1">
    <source>
        <dbReference type="SAM" id="MobiDB-lite"/>
    </source>
</evidence>
<dbReference type="SUPFAM" id="SSF46934">
    <property type="entry name" value="UBA-like"/>
    <property type="match status" value="1"/>
</dbReference>
<dbReference type="CDD" id="cd14279">
    <property type="entry name" value="CUE"/>
    <property type="match status" value="1"/>
</dbReference>
<proteinExistence type="predicted"/>
<feature type="region of interest" description="Disordered" evidence="1">
    <location>
        <begin position="128"/>
        <end position="149"/>
    </location>
</feature>
<dbReference type="PROSITE" id="PS51140">
    <property type="entry name" value="CUE"/>
    <property type="match status" value="1"/>
</dbReference>
<evidence type="ECO:0000259" key="2">
    <source>
        <dbReference type="PROSITE" id="PS51140"/>
    </source>
</evidence>
<accession>A0ABQ0DSM8</accession>
<organism evidence="3 4">
    <name type="scientific">Entamoeba nuttalli</name>
    <dbReference type="NCBI Taxonomy" id="412467"/>
    <lineage>
        <taxon>Eukaryota</taxon>
        <taxon>Amoebozoa</taxon>
        <taxon>Evosea</taxon>
        <taxon>Archamoebae</taxon>
        <taxon>Mastigamoebida</taxon>
        <taxon>Entamoebidae</taxon>
        <taxon>Entamoeba</taxon>
    </lineage>
</organism>